<feature type="domain" description="DUF7029" evidence="2">
    <location>
        <begin position="78"/>
        <end position="189"/>
    </location>
</feature>
<dbReference type="InterPro" id="IPR055647">
    <property type="entry name" value="DUF7223"/>
</dbReference>
<feature type="chain" id="PRO_5042096311" evidence="1">
    <location>
        <begin position="25"/>
        <end position="625"/>
    </location>
</feature>
<feature type="domain" description="DUF7223" evidence="3">
    <location>
        <begin position="256"/>
        <end position="481"/>
    </location>
</feature>
<keyword evidence="1" id="KW-0732">Signal</keyword>
<keyword evidence="5" id="KW-1185">Reference proteome</keyword>
<gene>
    <name evidence="4" type="ORF">GGX14DRAFT_695074</name>
</gene>
<reference evidence="4" key="1">
    <citation type="submission" date="2023-03" db="EMBL/GenBank/DDBJ databases">
        <title>Massive genome expansion in bonnet fungi (Mycena s.s.) driven by repeated elements and novel gene families across ecological guilds.</title>
        <authorList>
            <consortium name="Lawrence Berkeley National Laboratory"/>
            <person name="Harder C.B."/>
            <person name="Miyauchi S."/>
            <person name="Viragh M."/>
            <person name="Kuo A."/>
            <person name="Thoen E."/>
            <person name="Andreopoulos B."/>
            <person name="Lu D."/>
            <person name="Skrede I."/>
            <person name="Drula E."/>
            <person name="Henrissat B."/>
            <person name="Morin E."/>
            <person name="Kohler A."/>
            <person name="Barry K."/>
            <person name="LaButti K."/>
            <person name="Morin E."/>
            <person name="Salamov A."/>
            <person name="Lipzen A."/>
            <person name="Mereny Z."/>
            <person name="Hegedus B."/>
            <person name="Baldrian P."/>
            <person name="Stursova M."/>
            <person name="Weitz H."/>
            <person name="Taylor A."/>
            <person name="Grigoriev I.V."/>
            <person name="Nagy L.G."/>
            <person name="Martin F."/>
            <person name="Kauserud H."/>
        </authorList>
    </citation>
    <scope>NUCLEOTIDE SEQUENCE</scope>
    <source>
        <strain evidence="4">9144</strain>
    </source>
</reference>
<dbReference type="InterPro" id="IPR054293">
    <property type="entry name" value="DUF7029"/>
</dbReference>
<accession>A0AAD6VRZ2</accession>
<feature type="signal peptide" evidence="1">
    <location>
        <begin position="1"/>
        <end position="24"/>
    </location>
</feature>
<name>A0AAD6VRZ2_9AGAR</name>
<evidence type="ECO:0000259" key="2">
    <source>
        <dbReference type="Pfam" id="PF22974"/>
    </source>
</evidence>
<evidence type="ECO:0000313" key="4">
    <source>
        <dbReference type="EMBL" id="KAJ7220879.1"/>
    </source>
</evidence>
<dbReference type="AlphaFoldDB" id="A0AAD6VRZ2"/>
<protein>
    <submittedName>
        <fullName evidence="4">Uncharacterized protein</fullName>
    </submittedName>
</protein>
<evidence type="ECO:0000256" key="1">
    <source>
        <dbReference type="SAM" id="SignalP"/>
    </source>
</evidence>
<organism evidence="4 5">
    <name type="scientific">Mycena pura</name>
    <dbReference type="NCBI Taxonomy" id="153505"/>
    <lineage>
        <taxon>Eukaryota</taxon>
        <taxon>Fungi</taxon>
        <taxon>Dikarya</taxon>
        <taxon>Basidiomycota</taxon>
        <taxon>Agaricomycotina</taxon>
        <taxon>Agaricomycetes</taxon>
        <taxon>Agaricomycetidae</taxon>
        <taxon>Agaricales</taxon>
        <taxon>Marasmiineae</taxon>
        <taxon>Mycenaceae</taxon>
        <taxon>Mycena</taxon>
    </lineage>
</organism>
<dbReference type="EMBL" id="JARJCW010000009">
    <property type="protein sequence ID" value="KAJ7220879.1"/>
    <property type="molecule type" value="Genomic_DNA"/>
</dbReference>
<dbReference type="Pfam" id="PF22974">
    <property type="entry name" value="DUF7029"/>
    <property type="match status" value="1"/>
</dbReference>
<proteinExistence type="predicted"/>
<evidence type="ECO:0000259" key="3">
    <source>
        <dbReference type="Pfam" id="PF23865"/>
    </source>
</evidence>
<evidence type="ECO:0000313" key="5">
    <source>
        <dbReference type="Proteomes" id="UP001219525"/>
    </source>
</evidence>
<dbReference type="Proteomes" id="UP001219525">
    <property type="component" value="Unassembled WGS sequence"/>
</dbReference>
<dbReference type="Pfam" id="PF23865">
    <property type="entry name" value="DUF7223"/>
    <property type="match status" value="1"/>
</dbReference>
<comment type="caution">
    <text evidence="4">The sequence shown here is derived from an EMBL/GenBank/DDBJ whole genome shotgun (WGS) entry which is preliminary data.</text>
</comment>
<sequence length="625" mass="66185">MWFPSASSTAGLVLAASLAAGVTGDTVRPRHLVPFKRQSSGSLQSRAWKRELIPKDIVVLEYGTDAVTYPSTALKFTAHVDTPIVLLEDIEYLVDSISCSIDMPRKHEAKLNSCSASVDLNFRSEEAYTEALATWSSYPSFILVTSHLSCNLQDRRGAWLVSGVRGHETYPQIKLAAKPMPLREMGATFRVSHSSGGFTSSWRPPPALGARFDDVFKFGHTLDLAPRQQLFPPVHNLLQARVDSNSTGGFDTFSNDVQVFCVDCVSSTNFSVGIELDVTDLGTKISAAHVNVTVQQFQHDIQLEFALDGTLSFQKSVDVIRLPLPGLGITIPDVATVGFFYGGSVSASLDVVGGLNFTIGAKTSIPSGATASFVMAGDGNSSATGWDSSSFDLVPFRLNGGSLNTTAQLSLSPFLDIEFDLLTKFSNQARLSVITPQVIATAQLQTNVNRQCQPIGPNDFEFFTAALNFGVGANLEIQASANSTIPELGSASATLFTHAANFKDFPAPDDPACFIVADDSPSPTVAAGNTASGTAALAGLVAAATGTLLSAASAVPSFDIQKIEAYFSASGALPTSVNYTQLAQATQIPSNLQRAMTNLLHGGAVAHKVPNVFLLVGVAVTAAWF</sequence>